<feature type="domain" description="Methyltransferase" evidence="4">
    <location>
        <begin position="41"/>
        <end position="140"/>
    </location>
</feature>
<evidence type="ECO:0000256" key="1">
    <source>
        <dbReference type="ARBA" id="ARBA00022603"/>
    </source>
</evidence>
<dbReference type="PANTHER" id="PTHR43464:SF19">
    <property type="entry name" value="UBIQUINONE BIOSYNTHESIS O-METHYLTRANSFERASE, MITOCHONDRIAL"/>
    <property type="match status" value="1"/>
</dbReference>
<comment type="caution">
    <text evidence="5">The sequence shown here is derived from an EMBL/GenBank/DDBJ whole genome shotgun (WGS) entry which is preliminary data.</text>
</comment>
<dbReference type="SUPFAM" id="SSF53335">
    <property type="entry name" value="S-adenosyl-L-methionine-dependent methyltransferases"/>
    <property type="match status" value="1"/>
</dbReference>
<organism evidence="5 6">
    <name type="scientific">Paenisporosarcina quisquiliarum</name>
    <dbReference type="NCBI Taxonomy" id="365346"/>
    <lineage>
        <taxon>Bacteria</taxon>
        <taxon>Bacillati</taxon>
        <taxon>Bacillota</taxon>
        <taxon>Bacilli</taxon>
        <taxon>Bacillales</taxon>
        <taxon>Caryophanaceae</taxon>
        <taxon>Paenisporosarcina</taxon>
    </lineage>
</organism>
<keyword evidence="1 5" id="KW-0489">Methyltransferase</keyword>
<dbReference type="PANTHER" id="PTHR43464">
    <property type="entry name" value="METHYLTRANSFERASE"/>
    <property type="match status" value="1"/>
</dbReference>
<dbReference type="AlphaFoldDB" id="A0A9X3LDA8"/>
<evidence type="ECO:0000313" key="5">
    <source>
        <dbReference type="EMBL" id="MCZ8535957.1"/>
    </source>
</evidence>
<dbReference type="Proteomes" id="UP001152173">
    <property type="component" value="Unassembled WGS sequence"/>
</dbReference>
<keyword evidence="3" id="KW-0949">S-adenosyl-L-methionine</keyword>
<dbReference type="EMBL" id="JAMKBJ010000001">
    <property type="protein sequence ID" value="MCZ8535957.1"/>
    <property type="molecule type" value="Genomic_DNA"/>
</dbReference>
<evidence type="ECO:0000256" key="3">
    <source>
        <dbReference type="ARBA" id="ARBA00022691"/>
    </source>
</evidence>
<reference evidence="5" key="1">
    <citation type="submission" date="2022-05" db="EMBL/GenBank/DDBJ databases">
        <authorList>
            <person name="Colautti A."/>
            <person name="Iacumin L."/>
        </authorList>
    </citation>
    <scope>NUCLEOTIDE SEQUENCE</scope>
    <source>
        <strain evidence="5">SK 55</strain>
    </source>
</reference>
<accession>A0A9X3LDA8</accession>
<evidence type="ECO:0000313" key="6">
    <source>
        <dbReference type="Proteomes" id="UP001152173"/>
    </source>
</evidence>
<dbReference type="GO" id="GO:0032259">
    <property type="term" value="P:methylation"/>
    <property type="evidence" value="ECO:0007669"/>
    <property type="project" value="UniProtKB-KW"/>
</dbReference>
<dbReference type="Gene3D" id="3.40.50.150">
    <property type="entry name" value="Vaccinia Virus protein VP39"/>
    <property type="match status" value="1"/>
</dbReference>
<name>A0A9X3LDA8_9BACL</name>
<proteinExistence type="predicted"/>
<dbReference type="RefSeq" id="WP_269925056.1">
    <property type="nucleotide sequence ID" value="NZ_JAMKBJ010000001.1"/>
</dbReference>
<gene>
    <name evidence="5" type="ORF">M9R32_01975</name>
</gene>
<dbReference type="InterPro" id="IPR029063">
    <property type="entry name" value="SAM-dependent_MTases_sf"/>
</dbReference>
<keyword evidence="6" id="KW-1185">Reference proteome</keyword>
<dbReference type="Pfam" id="PF13649">
    <property type="entry name" value="Methyltransf_25"/>
    <property type="match status" value="1"/>
</dbReference>
<dbReference type="InterPro" id="IPR041698">
    <property type="entry name" value="Methyltransf_25"/>
</dbReference>
<dbReference type="GO" id="GO:0008168">
    <property type="term" value="F:methyltransferase activity"/>
    <property type="evidence" value="ECO:0007669"/>
    <property type="project" value="UniProtKB-KW"/>
</dbReference>
<evidence type="ECO:0000256" key="2">
    <source>
        <dbReference type="ARBA" id="ARBA00022679"/>
    </source>
</evidence>
<evidence type="ECO:0000259" key="4">
    <source>
        <dbReference type="Pfam" id="PF13649"/>
    </source>
</evidence>
<protein>
    <submittedName>
        <fullName evidence="5">Class I SAM-dependent methyltransferase</fullName>
    </submittedName>
</protein>
<dbReference type="CDD" id="cd02440">
    <property type="entry name" value="AdoMet_MTases"/>
    <property type="match status" value="1"/>
</dbReference>
<keyword evidence="2" id="KW-0808">Transferase</keyword>
<sequence>MTKIIEYYSKFDEWGRLDREPLEFQINWHFIQKYMPATGSVLDNGAGPGKYALRLADQGYNVTLTDLVPRLVEVAREKAIQVGLDAQFKGFHVADARDLSILADQQFDAALALGPMYHLQKEDDRQKAIEELYRVTKQEGIVFVAFMPRIKHVLTSLMNPMNWRPNDQMDSIEEFMKTGEFNHSDDGRFTGAYYFNVEDIKPFMESQGFETLDLIGSTNIGTLLTSEQWDYWRNRGEEEFNQLMEMLKETASNPHVLGISSHLLYIGKKK</sequence>